<dbReference type="InterPro" id="IPR036291">
    <property type="entry name" value="NAD(P)-bd_dom_sf"/>
</dbReference>
<reference evidence="1" key="2">
    <citation type="journal article" date="2017" name="Genome Announc.">
        <title>High-Quality Draft Genome Sequence of Burkholderia contaminans CH-1, a Gram-Negative Bacterium That Metabolizes 2-Azahypoxanthine, a Plant Growth-Regulating Compound.</title>
        <authorList>
            <person name="Choi J.-H."/>
            <person name="Sugiura H."/>
            <person name="Moriuchi R."/>
            <person name="Kawagishi H."/>
            <person name="Dohra H."/>
        </authorList>
    </citation>
    <scope>NUCLEOTIDE SEQUENCE</scope>
    <source>
        <strain evidence="1">CH-1</strain>
    </source>
</reference>
<evidence type="ECO:0000313" key="1">
    <source>
        <dbReference type="EMBL" id="BBA44678.1"/>
    </source>
</evidence>
<dbReference type="SUPFAM" id="SSF51735">
    <property type="entry name" value="NAD(P)-binding Rossmann-fold domains"/>
    <property type="match status" value="1"/>
</dbReference>
<accession>A0A250LJC7</accession>
<sequence>MFSPKETVMSALPILIVGGSGKTGARVDARLRARGVATRPVSRTSAVRFDWTVPNTWPAALEGVSAAYVTYQPDLAVEGAVDAIAAFARLARESGVERVVLLSGRGEPRAQAAEAALQASGVNWGVVRASWFNQNFSEGYLIDGVLAGEVALPAGAVREPFVDADDIADVAVAALTDARFANRVIEVTGPRALTFAEAVGEIARAAGRPIVYREIPADAFVAGLREVGVPEPIVALLDDLFSVVLDGRNSAVTHGIEATLGRPARDFADYARATAATGVWSARS</sequence>
<reference evidence="1" key="1">
    <citation type="journal article" date="2016" name="Biosci. Biotechnol. Biochem.">
        <title>Bioconversion of AHX to AOH by resting cells of Burkholderia contaminans CH-1.</title>
        <authorList>
            <person name="Choi J.H."/>
            <person name="Kikuchi A."/>
            <person name="Pumkaeo P."/>
            <person name="Hirai H."/>
            <person name="Tokuyama S."/>
            <person name="Kawagishi H."/>
        </authorList>
    </citation>
    <scope>NUCLEOTIDE SEQUENCE</scope>
    <source>
        <strain evidence="1">CH-1</strain>
    </source>
</reference>
<organism evidence="1">
    <name type="scientific">Burkholderia contaminans</name>
    <dbReference type="NCBI Taxonomy" id="488447"/>
    <lineage>
        <taxon>Bacteria</taxon>
        <taxon>Pseudomonadati</taxon>
        <taxon>Pseudomonadota</taxon>
        <taxon>Betaproteobacteria</taxon>
        <taxon>Burkholderiales</taxon>
        <taxon>Burkholderiaceae</taxon>
        <taxon>Burkholderia</taxon>
        <taxon>Burkholderia cepacia complex</taxon>
    </lineage>
</organism>
<dbReference type="Gene3D" id="3.40.50.720">
    <property type="entry name" value="NAD(P)-binding Rossmann-like Domain"/>
    <property type="match status" value="1"/>
</dbReference>
<dbReference type="Gene3D" id="3.90.25.10">
    <property type="entry name" value="UDP-galactose 4-epimerase, domain 1"/>
    <property type="match status" value="1"/>
</dbReference>
<dbReference type="InterPro" id="IPR051604">
    <property type="entry name" value="Ergot_Alk_Oxidoreductase"/>
</dbReference>
<dbReference type="EMBL" id="AP018359">
    <property type="protein sequence ID" value="BBA44678.1"/>
    <property type="molecule type" value="Genomic_DNA"/>
</dbReference>
<gene>
    <name evidence="1" type="ORF">BCCH1_71820</name>
</gene>
<protein>
    <submittedName>
        <fullName evidence="1">NmrA family transcriptional regulator</fullName>
    </submittedName>
</protein>
<proteinExistence type="predicted"/>
<dbReference type="PANTHER" id="PTHR43162:SF1">
    <property type="entry name" value="PRESTALK A DIFFERENTIATION PROTEIN A"/>
    <property type="match status" value="1"/>
</dbReference>
<dbReference type="PANTHER" id="PTHR43162">
    <property type="match status" value="1"/>
</dbReference>
<dbReference type="AlphaFoldDB" id="A0A250LJC7"/>
<name>A0A250LJC7_9BURK</name>